<protein>
    <submittedName>
        <fullName evidence="1">Uncharacterized protein</fullName>
    </submittedName>
</protein>
<keyword evidence="2" id="KW-1185">Reference proteome</keyword>
<evidence type="ECO:0000313" key="1">
    <source>
        <dbReference type="EMBL" id="TYG64818.1"/>
    </source>
</evidence>
<gene>
    <name evidence="1" type="ORF">ES288_D06G137800v1</name>
</gene>
<dbReference type="EMBL" id="CM017706">
    <property type="protein sequence ID" value="TYG64818.1"/>
    <property type="molecule type" value="Genomic_DNA"/>
</dbReference>
<accession>A0A5D2C801</accession>
<dbReference type="Proteomes" id="UP000323506">
    <property type="component" value="Chromosome D06"/>
</dbReference>
<proteinExistence type="predicted"/>
<organism evidence="1 2">
    <name type="scientific">Gossypium darwinii</name>
    <name type="common">Darwin's cotton</name>
    <name type="synonym">Gossypium barbadense var. darwinii</name>
    <dbReference type="NCBI Taxonomy" id="34276"/>
    <lineage>
        <taxon>Eukaryota</taxon>
        <taxon>Viridiplantae</taxon>
        <taxon>Streptophyta</taxon>
        <taxon>Embryophyta</taxon>
        <taxon>Tracheophyta</taxon>
        <taxon>Spermatophyta</taxon>
        <taxon>Magnoliopsida</taxon>
        <taxon>eudicotyledons</taxon>
        <taxon>Gunneridae</taxon>
        <taxon>Pentapetalae</taxon>
        <taxon>rosids</taxon>
        <taxon>malvids</taxon>
        <taxon>Malvales</taxon>
        <taxon>Malvaceae</taxon>
        <taxon>Malvoideae</taxon>
        <taxon>Gossypium</taxon>
    </lineage>
</organism>
<name>A0A5D2C801_GOSDA</name>
<evidence type="ECO:0000313" key="2">
    <source>
        <dbReference type="Proteomes" id="UP000323506"/>
    </source>
</evidence>
<dbReference type="AlphaFoldDB" id="A0A5D2C801"/>
<reference evidence="1 2" key="1">
    <citation type="submission" date="2019-06" db="EMBL/GenBank/DDBJ databases">
        <title>WGS assembly of Gossypium darwinii.</title>
        <authorList>
            <person name="Chen Z.J."/>
            <person name="Sreedasyam A."/>
            <person name="Ando A."/>
            <person name="Song Q."/>
            <person name="De L."/>
            <person name="Hulse-Kemp A."/>
            <person name="Ding M."/>
            <person name="Ye W."/>
            <person name="Kirkbride R."/>
            <person name="Jenkins J."/>
            <person name="Plott C."/>
            <person name="Lovell J."/>
            <person name="Lin Y.-M."/>
            <person name="Vaughn R."/>
            <person name="Liu B."/>
            <person name="Li W."/>
            <person name="Simpson S."/>
            <person name="Scheffler B."/>
            <person name="Saski C."/>
            <person name="Grover C."/>
            <person name="Hu G."/>
            <person name="Conover J."/>
            <person name="Carlson J."/>
            <person name="Shu S."/>
            <person name="Boston L."/>
            <person name="Williams M."/>
            <person name="Peterson D."/>
            <person name="Mcgee K."/>
            <person name="Jones D."/>
            <person name="Wendel J."/>
            <person name="Stelly D."/>
            <person name="Grimwood J."/>
            <person name="Schmutz J."/>
        </authorList>
    </citation>
    <scope>NUCLEOTIDE SEQUENCE [LARGE SCALE GENOMIC DNA]</scope>
    <source>
        <strain evidence="1">1808015.09</strain>
    </source>
</reference>
<sequence>MTTERTRIAPPGTAYGGQLEARGGTACVESGSTRAEDGLGGCGAGSCCC</sequence>